<keyword evidence="3" id="KW-1185">Reference proteome</keyword>
<dbReference type="SMART" id="SM00849">
    <property type="entry name" value="Lactamase_B"/>
    <property type="match status" value="1"/>
</dbReference>
<evidence type="ECO:0000259" key="1">
    <source>
        <dbReference type="SMART" id="SM00849"/>
    </source>
</evidence>
<name>A0A418Y382_9GAMM</name>
<dbReference type="InterPro" id="IPR036866">
    <property type="entry name" value="RibonucZ/Hydroxyglut_hydro"/>
</dbReference>
<dbReference type="Pfam" id="PF00753">
    <property type="entry name" value="Lactamase_B"/>
    <property type="match status" value="1"/>
</dbReference>
<dbReference type="CDD" id="cd16278">
    <property type="entry name" value="metallo-hydrolase-like_MBL-fold"/>
    <property type="match status" value="1"/>
</dbReference>
<dbReference type="Gene3D" id="3.60.15.10">
    <property type="entry name" value="Ribonuclease Z/Hydroxyacylglutathione hydrolase-like"/>
    <property type="match status" value="1"/>
</dbReference>
<dbReference type="Pfam" id="PF17778">
    <property type="entry name" value="WHD_BLACT"/>
    <property type="match status" value="1"/>
</dbReference>
<dbReference type="SUPFAM" id="SSF56281">
    <property type="entry name" value="Metallo-hydrolase/oxidoreductase"/>
    <property type="match status" value="1"/>
</dbReference>
<dbReference type="InterPro" id="IPR036388">
    <property type="entry name" value="WH-like_DNA-bd_sf"/>
</dbReference>
<dbReference type="InterPro" id="IPR001279">
    <property type="entry name" value="Metallo-B-lactamas"/>
</dbReference>
<dbReference type="InterPro" id="IPR041516">
    <property type="entry name" value="LACTB2_WH"/>
</dbReference>
<dbReference type="InterPro" id="IPR050662">
    <property type="entry name" value="Sec-metab_biosynth-thioest"/>
</dbReference>
<dbReference type="EMBL" id="QYYA01000001">
    <property type="protein sequence ID" value="RJG19996.1"/>
    <property type="molecule type" value="Genomic_DNA"/>
</dbReference>
<organism evidence="2 3">
    <name type="scientific">Alcanivorax profundi</name>
    <dbReference type="NCBI Taxonomy" id="2338368"/>
    <lineage>
        <taxon>Bacteria</taxon>
        <taxon>Pseudomonadati</taxon>
        <taxon>Pseudomonadota</taxon>
        <taxon>Gammaproteobacteria</taxon>
        <taxon>Oceanospirillales</taxon>
        <taxon>Alcanivoracaceae</taxon>
        <taxon>Alcanivorax</taxon>
    </lineage>
</organism>
<dbReference type="OrthoDB" id="9788263at2"/>
<protein>
    <submittedName>
        <fullName evidence="2">MBL fold metallo-hydrolase</fullName>
    </submittedName>
</protein>
<dbReference type="Gene3D" id="1.10.10.10">
    <property type="entry name" value="Winged helix-like DNA-binding domain superfamily/Winged helix DNA-binding domain"/>
    <property type="match status" value="1"/>
</dbReference>
<keyword evidence="2" id="KW-0378">Hydrolase</keyword>
<evidence type="ECO:0000313" key="2">
    <source>
        <dbReference type="EMBL" id="RJG19996.1"/>
    </source>
</evidence>
<feature type="domain" description="Metallo-beta-lactamase" evidence="1">
    <location>
        <begin position="31"/>
        <end position="195"/>
    </location>
</feature>
<dbReference type="AlphaFoldDB" id="A0A418Y382"/>
<sequence>MASLIPGNPTPIGEHTWRVLGRNPGMMTGPGTNSYLYGRDALTVIDPGPVDQEHLKALLAAARELGKPINQVIVTHTHRDHSPGALAIVAATGARCLGPFVPDDGLQDETWQADQVLREGDVVDCGGVGLSVIETPGHVNNHLCYLTDEGLLFTGDHLIQGSTVVIAPPSGSMQAYFASLKKLMGRGITLMAPGHGDVIANPDESLAQTLAHRQKREDKVYDKLPPSPSPLAELVKAVYDDVPVFLHGVAQFSLHAHLIKLAEDGKARETESGWQRSE</sequence>
<evidence type="ECO:0000313" key="3">
    <source>
        <dbReference type="Proteomes" id="UP000283734"/>
    </source>
</evidence>
<dbReference type="Proteomes" id="UP000283734">
    <property type="component" value="Unassembled WGS sequence"/>
</dbReference>
<comment type="caution">
    <text evidence="2">The sequence shown here is derived from an EMBL/GenBank/DDBJ whole genome shotgun (WGS) entry which is preliminary data.</text>
</comment>
<dbReference type="GO" id="GO:0016787">
    <property type="term" value="F:hydrolase activity"/>
    <property type="evidence" value="ECO:0007669"/>
    <property type="project" value="UniProtKB-KW"/>
</dbReference>
<proteinExistence type="predicted"/>
<dbReference type="RefSeq" id="WP_102792081.1">
    <property type="nucleotide sequence ID" value="NZ_CAXGPP010000026.1"/>
</dbReference>
<dbReference type="PANTHER" id="PTHR23131:SF0">
    <property type="entry name" value="ENDORIBONUCLEASE LACTB2"/>
    <property type="match status" value="1"/>
</dbReference>
<reference evidence="2 3" key="1">
    <citation type="submission" date="2018-09" db="EMBL/GenBank/DDBJ databases">
        <title>Alcanivorax profundi sp. nov., isolated from 1000 m-depth seawater of the Mariana Trench.</title>
        <authorList>
            <person name="Liu J."/>
        </authorList>
    </citation>
    <scope>NUCLEOTIDE SEQUENCE [LARGE SCALE GENOMIC DNA]</scope>
    <source>
        <strain evidence="2 3">MTEO17</strain>
    </source>
</reference>
<accession>A0A418Y382</accession>
<gene>
    <name evidence="2" type="ORF">D4A39_03940</name>
</gene>
<dbReference type="PANTHER" id="PTHR23131">
    <property type="entry name" value="ENDORIBONUCLEASE LACTB2"/>
    <property type="match status" value="1"/>
</dbReference>